<accession>A0A0K9H0N6</accession>
<evidence type="ECO:0000256" key="2">
    <source>
        <dbReference type="ARBA" id="ARBA00022596"/>
    </source>
</evidence>
<comment type="similarity">
    <text evidence="1 7">Belongs to the transcriptional regulatory CopG/NikR family.</text>
</comment>
<dbReference type="InterPro" id="IPR014864">
    <property type="entry name" value="TF_NikR_Ni-bd_C"/>
</dbReference>
<dbReference type="PANTHER" id="PTHR34719:SF2">
    <property type="entry name" value="NICKEL-RESPONSIVE REGULATOR"/>
    <property type="match status" value="1"/>
</dbReference>
<comment type="cofactor">
    <cofactor evidence="7">
        <name>Ni(2+)</name>
        <dbReference type="ChEBI" id="CHEBI:49786"/>
    </cofactor>
    <text evidence="7">Binds 1 nickel ion per subunit.</text>
</comment>
<dbReference type="GO" id="GO:0003677">
    <property type="term" value="F:DNA binding"/>
    <property type="evidence" value="ECO:0007669"/>
    <property type="project" value="UniProtKB-KW"/>
</dbReference>
<dbReference type="InterPro" id="IPR002145">
    <property type="entry name" value="CopG"/>
</dbReference>
<feature type="binding site" evidence="7">
    <location>
        <position position="100"/>
    </location>
    <ligand>
        <name>Ni(2+)</name>
        <dbReference type="ChEBI" id="CHEBI:49786"/>
    </ligand>
</feature>
<dbReference type="STRING" id="1679170.AC625_21295"/>
<dbReference type="InterPro" id="IPR027271">
    <property type="entry name" value="Acetolactate_synth/TF_NikR_C"/>
</dbReference>
<evidence type="ECO:0000313" key="10">
    <source>
        <dbReference type="EMBL" id="KMY52458.1"/>
    </source>
</evidence>
<evidence type="ECO:0000256" key="3">
    <source>
        <dbReference type="ARBA" id="ARBA00022723"/>
    </source>
</evidence>
<dbReference type="EMBL" id="LFZW01000001">
    <property type="protein sequence ID" value="KMY52458.1"/>
    <property type="molecule type" value="Genomic_DNA"/>
</dbReference>
<dbReference type="InterPro" id="IPR022988">
    <property type="entry name" value="Ni_resp_reg_NikR"/>
</dbReference>
<organism evidence="10 11">
    <name type="scientific">Peribacillus loiseleuriae</name>
    <dbReference type="NCBI Taxonomy" id="1679170"/>
    <lineage>
        <taxon>Bacteria</taxon>
        <taxon>Bacillati</taxon>
        <taxon>Bacillota</taxon>
        <taxon>Bacilli</taxon>
        <taxon>Bacillales</taxon>
        <taxon>Bacillaceae</taxon>
        <taxon>Peribacillus</taxon>
    </lineage>
</organism>
<dbReference type="NCBIfam" id="NF001884">
    <property type="entry name" value="PRK00630.1"/>
    <property type="match status" value="1"/>
</dbReference>
<feature type="binding site" evidence="7">
    <location>
        <position position="92"/>
    </location>
    <ligand>
        <name>Ni(2+)</name>
        <dbReference type="ChEBI" id="CHEBI:49786"/>
    </ligand>
</feature>
<dbReference type="Pfam" id="PF01402">
    <property type="entry name" value="RHH_1"/>
    <property type="match status" value="1"/>
</dbReference>
<dbReference type="PATRIC" id="fig|1679170.3.peg.4804"/>
<dbReference type="NCBIfam" id="NF002169">
    <property type="entry name" value="PRK01002.1"/>
    <property type="match status" value="1"/>
</dbReference>
<dbReference type="GO" id="GO:0010045">
    <property type="term" value="P:response to nickel cation"/>
    <property type="evidence" value="ECO:0007669"/>
    <property type="project" value="InterPro"/>
</dbReference>
<comment type="caution">
    <text evidence="10">The sequence shown here is derived from an EMBL/GenBank/DDBJ whole genome shotgun (WGS) entry which is preliminary data.</text>
</comment>
<dbReference type="Gene3D" id="3.30.70.1150">
    <property type="entry name" value="ACT-like. Chain A, domain 2"/>
    <property type="match status" value="1"/>
</dbReference>
<dbReference type="PANTHER" id="PTHR34719">
    <property type="entry name" value="NICKEL-RESPONSIVE REGULATOR"/>
    <property type="match status" value="1"/>
</dbReference>
<reference evidence="11" key="1">
    <citation type="submission" date="2015-07" db="EMBL/GenBank/DDBJ databases">
        <title>Genome sequencing project for genomic taxonomy and phylogenomics of Bacillus-like bacteria.</title>
        <authorList>
            <person name="Liu B."/>
            <person name="Wang J."/>
            <person name="Zhu Y."/>
            <person name="Liu G."/>
            <person name="Chen Q."/>
            <person name="Chen Z."/>
            <person name="Lan J."/>
            <person name="Che J."/>
            <person name="Ge C."/>
            <person name="Shi H."/>
            <person name="Pan Z."/>
            <person name="Liu X."/>
        </authorList>
    </citation>
    <scope>NUCLEOTIDE SEQUENCE [LARGE SCALE GENOMIC DNA]</scope>
    <source>
        <strain evidence="11">FJAT-27997</strain>
    </source>
</reference>
<feature type="domain" description="Transcription factor NikR nickel binding C-terminal" evidence="9">
    <location>
        <begin position="58"/>
        <end position="133"/>
    </location>
</feature>
<evidence type="ECO:0000256" key="7">
    <source>
        <dbReference type="HAMAP-Rule" id="MF_00476"/>
    </source>
</evidence>
<name>A0A0K9H0N6_9BACI</name>
<dbReference type="AlphaFoldDB" id="A0A0K9H0N6"/>
<feature type="domain" description="Ribbon-helix-helix protein CopG" evidence="8">
    <location>
        <begin position="7"/>
        <end position="47"/>
    </location>
</feature>
<dbReference type="Gene3D" id="1.10.1220.10">
    <property type="entry name" value="Met repressor-like"/>
    <property type="match status" value="1"/>
</dbReference>
<comment type="function">
    <text evidence="7">Transcriptional regulator.</text>
</comment>
<keyword evidence="6 7" id="KW-0804">Transcription</keyword>
<sequence>MEDSTLKRFGVSMEGHLLRKFDHLVQQKGYENRSEAVRDLVRDALIQQSWEEEEQIVAGSILLFYNHHQRNLLDELTKVQHDMHDFILATTHFHLDHASCLELIVVKGKAKDIQQLSNKLTSLKGVGYGKFTVAPVEQV</sequence>
<dbReference type="NCBIfam" id="NF002815">
    <property type="entry name" value="PRK02967.1"/>
    <property type="match status" value="1"/>
</dbReference>
<dbReference type="NCBIfam" id="NF003381">
    <property type="entry name" value="PRK04460.1"/>
    <property type="match status" value="1"/>
</dbReference>
<evidence type="ECO:0000259" key="8">
    <source>
        <dbReference type="Pfam" id="PF01402"/>
    </source>
</evidence>
<dbReference type="SUPFAM" id="SSF47598">
    <property type="entry name" value="Ribbon-helix-helix"/>
    <property type="match status" value="1"/>
</dbReference>
<evidence type="ECO:0000256" key="4">
    <source>
        <dbReference type="ARBA" id="ARBA00023015"/>
    </source>
</evidence>
<dbReference type="Proteomes" id="UP000037146">
    <property type="component" value="Unassembled WGS sequence"/>
</dbReference>
<protein>
    <recommendedName>
        <fullName evidence="7">Putative nickel-responsive regulator</fullName>
    </recommendedName>
</protein>
<dbReference type="CDD" id="cd22231">
    <property type="entry name" value="RHH_NikR_HicB-like"/>
    <property type="match status" value="1"/>
</dbReference>
<dbReference type="SUPFAM" id="SSF55021">
    <property type="entry name" value="ACT-like"/>
    <property type="match status" value="1"/>
</dbReference>
<evidence type="ECO:0000256" key="5">
    <source>
        <dbReference type="ARBA" id="ARBA00023125"/>
    </source>
</evidence>
<dbReference type="InterPro" id="IPR013321">
    <property type="entry name" value="Arc_rbn_hlx_hlx"/>
</dbReference>
<proteinExistence type="inferred from homology"/>
<keyword evidence="2 7" id="KW-0533">Nickel</keyword>
<dbReference type="RefSeq" id="WP_049683860.1">
    <property type="nucleotide sequence ID" value="NZ_JBIVOD010000004.1"/>
</dbReference>
<feature type="binding site" evidence="7">
    <location>
        <position position="81"/>
    </location>
    <ligand>
        <name>Ni(2+)</name>
        <dbReference type="ChEBI" id="CHEBI:49786"/>
    </ligand>
</feature>
<evidence type="ECO:0000313" key="11">
    <source>
        <dbReference type="Proteomes" id="UP000037146"/>
    </source>
</evidence>
<evidence type="ECO:0000259" key="9">
    <source>
        <dbReference type="Pfam" id="PF08753"/>
    </source>
</evidence>
<gene>
    <name evidence="10" type="ORF">AC625_21295</name>
</gene>
<feature type="binding site" evidence="7">
    <location>
        <position position="94"/>
    </location>
    <ligand>
        <name>Ni(2+)</name>
        <dbReference type="ChEBI" id="CHEBI:49786"/>
    </ligand>
</feature>
<keyword evidence="3 7" id="KW-0479">Metal-binding</keyword>
<evidence type="ECO:0000256" key="6">
    <source>
        <dbReference type="ARBA" id="ARBA00023163"/>
    </source>
</evidence>
<dbReference type="GO" id="GO:0003700">
    <property type="term" value="F:DNA-binding transcription factor activity"/>
    <property type="evidence" value="ECO:0007669"/>
    <property type="project" value="UniProtKB-UniRule"/>
</dbReference>
<keyword evidence="5 7" id="KW-0238">DNA-binding</keyword>
<dbReference type="InterPro" id="IPR045865">
    <property type="entry name" value="ACT-like_dom_sf"/>
</dbReference>
<dbReference type="OrthoDB" id="9806294at2"/>
<dbReference type="GO" id="GO:0016151">
    <property type="term" value="F:nickel cation binding"/>
    <property type="evidence" value="ECO:0007669"/>
    <property type="project" value="UniProtKB-UniRule"/>
</dbReference>
<keyword evidence="11" id="KW-1185">Reference proteome</keyword>
<dbReference type="InterPro" id="IPR010985">
    <property type="entry name" value="Ribbon_hlx_hlx"/>
</dbReference>
<dbReference type="InterPro" id="IPR050192">
    <property type="entry name" value="CopG/NikR_regulator"/>
</dbReference>
<dbReference type="Pfam" id="PF08753">
    <property type="entry name" value="NikR_C"/>
    <property type="match status" value="1"/>
</dbReference>
<keyword evidence="4 7" id="KW-0805">Transcription regulation</keyword>
<evidence type="ECO:0000256" key="1">
    <source>
        <dbReference type="ARBA" id="ARBA00008478"/>
    </source>
</evidence>
<dbReference type="HAMAP" id="MF_00476">
    <property type="entry name" value="NikR"/>
    <property type="match status" value="1"/>
</dbReference>